<gene>
    <name evidence="4" type="ORF">GSONMT00026054001</name>
</gene>
<protein>
    <recommendedName>
        <fullName evidence="3">EGF-like domain-containing protein</fullName>
    </recommendedName>
</protein>
<dbReference type="PANTHER" id="PTHR15036:SF85">
    <property type="entry name" value="SP2353, ISOFORM A"/>
    <property type="match status" value="1"/>
</dbReference>
<organism evidence="4 5">
    <name type="scientific">Oncorhynchus mykiss</name>
    <name type="common">Rainbow trout</name>
    <name type="synonym">Salmo gairdneri</name>
    <dbReference type="NCBI Taxonomy" id="8022"/>
    <lineage>
        <taxon>Eukaryota</taxon>
        <taxon>Metazoa</taxon>
        <taxon>Chordata</taxon>
        <taxon>Craniata</taxon>
        <taxon>Vertebrata</taxon>
        <taxon>Euteleostomi</taxon>
        <taxon>Actinopterygii</taxon>
        <taxon>Neopterygii</taxon>
        <taxon>Teleostei</taxon>
        <taxon>Protacanthopterygii</taxon>
        <taxon>Salmoniformes</taxon>
        <taxon>Salmonidae</taxon>
        <taxon>Salmoninae</taxon>
        <taxon>Oncorhynchus</taxon>
    </lineage>
</organism>
<evidence type="ECO:0000259" key="3">
    <source>
        <dbReference type="PROSITE" id="PS50026"/>
    </source>
</evidence>
<comment type="caution">
    <text evidence="2">Lacks conserved residue(s) required for the propagation of feature annotation.</text>
</comment>
<evidence type="ECO:0000313" key="4">
    <source>
        <dbReference type="EMBL" id="CDQ83036.1"/>
    </source>
</evidence>
<dbReference type="PROSITE" id="PS00022">
    <property type="entry name" value="EGF_1"/>
    <property type="match status" value="1"/>
</dbReference>
<dbReference type="Pfam" id="PF00008">
    <property type="entry name" value="EGF"/>
    <property type="match status" value="1"/>
</dbReference>
<dbReference type="SUPFAM" id="SSF49899">
    <property type="entry name" value="Concanavalin A-like lectins/glucanases"/>
    <property type="match status" value="1"/>
</dbReference>
<evidence type="ECO:0000313" key="5">
    <source>
        <dbReference type="Proteomes" id="UP000193380"/>
    </source>
</evidence>
<reference evidence="4" key="1">
    <citation type="journal article" date="2014" name="Nat. Commun.">
        <title>The rainbow trout genome provides novel insights into evolution after whole-genome duplication in vertebrates.</title>
        <authorList>
            <person name="Berthelot C."/>
            <person name="Brunet F."/>
            <person name="Chalopin D."/>
            <person name="Juanchich A."/>
            <person name="Bernard M."/>
            <person name="Noel B."/>
            <person name="Bento P."/>
            <person name="Da Silva C."/>
            <person name="Labadie K."/>
            <person name="Alberti A."/>
            <person name="Aury J.M."/>
            <person name="Louis A."/>
            <person name="Dehais P."/>
            <person name="Bardou P."/>
            <person name="Montfort J."/>
            <person name="Klopp C."/>
            <person name="Cabau C."/>
            <person name="Gaspin C."/>
            <person name="Thorgaard G.H."/>
            <person name="Boussaha M."/>
            <person name="Quillet E."/>
            <person name="Guyomard R."/>
            <person name="Galiana D."/>
            <person name="Bobe J."/>
            <person name="Volff J.N."/>
            <person name="Genet C."/>
            <person name="Wincker P."/>
            <person name="Jaillon O."/>
            <person name="Roest Crollius H."/>
            <person name="Guiguen Y."/>
        </authorList>
    </citation>
    <scope>NUCLEOTIDE SEQUENCE [LARGE SCALE GENOMIC DNA]</scope>
</reference>
<keyword evidence="1 2" id="KW-1015">Disulfide bond</keyword>
<dbReference type="SMART" id="SM00181">
    <property type="entry name" value="EGF"/>
    <property type="match status" value="1"/>
</dbReference>
<dbReference type="FunFam" id="2.10.25.10:FF:000562">
    <property type="entry name" value="Neural-cadherin"/>
    <property type="match status" value="1"/>
</dbReference>
<dbReference type="STRING" id="8022.A0A060XU43"/>
<name>A0A060XU43_ONCMY</name>
<dbReference type="PROSITE" id="PS00010">
    <property type="entry name" value="ASX_HYDROXYL"/>
    <property type="match status" value="1"/>
</dbReference>
<dbReference type="GO" id="GO:0005509">
    <property type="term" value="F:calcium ion binding"/>
    <property type="evidence" value="ECO:0007669"/>
    <property type="project" value="InterPro"/>
</dbReference>
<dbReference type="PROSITE" id="PS50026">
    <property type="entry name" value="EGF_3"/>
    <property type="match status" value="1"/>
</dbReference>
<keyword evidence="2" id="KW-0245">EGF-like domain</keyword>
<evidence type="ECO:0000256" key="1">
    <source>
        <dbReference type="ARBA" id="ARBA00023157"/>
    </source>
</evidence>
<dbReference type="GO" id="GO:0016020">
    <property type="term" value="C:membrane"/>
    <property type="evidence" value="ECO:0007669"/>
    <property type="project" value="UniProtKB-SubCell"/>
</dbReference>
<reference evidence="4" key="2">
    <citation type="submission" date="2014-03" db="EMBL/GenBank/DDBJ databases">
        <authorList>
            <person name="Genoscope - CEA"/>
        </authorList>
    </citation>
    <scope>NUCLEOTIDE SEQUENCE</scope>
</reference>
<feature type="disulfide bond" evidence="2">
    <location>
        <begin position="51"/>
        <end position="60"/>
    </location>
</feature>
<dbReference type="Proteomes" id="UP000193380">
    <property type="component" value="Unassembled WGS sequence"/>
</dbReference>
<feature type="domain" description="EGF-like" evidence="3">
    <location>
        <begin position="22"/>
        <end position="61"/>
    </location>
</feature>
<proteinExistence type="predicted"/>
<dbReference type="CDD" id="cd00054">
    <property type="entry name" value="EGF_CA"/>
    <property type="match status" value="1"/>
</dbReference>
<dbReference type="InterPro" id="IPR000742">
    <property type="entry name" value="EGF"/>
</dbReference>
<dbReference type="InterPro" id="IPR001881">
    <property type="entry name" value="EGF-like_Ca-bd_dom"/>
</dbReference>
<dbReference type="InterPro" id="IPR000152">
    <property type="entry name" value="EGF-type_Asp/Asn_hydroxyl_site"/>
</dbReference>
<evidence type="ECO:0000256" key="2">
    <source>
        <dbReference type="PROSITE-ProRule" id="PRU00076"/>
    </source>
</evidence>
<dbReference type="InterPro" id="IPR050372">
    <property type="entry name" value="Neurexin-related_CASP"/>
</dbReference>
<accession>A0A060XU43</accession>
<dbReference type="GO" id="GO:0005604">
    <property type="term" value="C:basement membrane"/>
    <property type="evidence" value="ECO:0007669"/>
    <property type="project" value="UniProtKB-ARBA"/>
</dbReference>
<dbReference type="PANTHER" id="PTHR15036">
    <property type="entry name" value="PIKACHURIN-LIKE PROTEIN"/>
    <property type="match status" value="1"/>
</dbReference>
<dbReference type="PaxDb" id="8022-A0A060XU43"/>
<dbReference type="SMART" id="SM00179">
    <property type="entry name" value="EGF_CA"/>
    <property type="match status" value="1"/>
</dbReference>
<dbReference type="EMBL" id="FR906092">
    <property type="protein sequence ID" value="CDQ83036.1"/>
    <property type="molecule type" value="Genomic_DNA"/>
</dbReference>
<dbReference type="Gene3D" id="2.10.25.10">
    <property type="entry name" value="Laminin"/>
    <property type="match status" value="1"/>
</dbReference>
<sequence length="134" mass="14869">MSLVSVTVESTAVCSCSGREHVHKICSSYPRNPCFNGGICVDTPSGYRCQCPTQFEGPECQQTKHSFHGNGYAWFPPIRPCFESHLSLEFITEVADGLLLYSGPLAQLQPWDLEDFMAIGTYPLIYSQRRGTGI</sequence>
<dbReference type="AlphaFoldDB" id="A0A060XU43"/>
<dbReference type="InterPro" id="IPR013320">
    <property type="entry name" value="ConA-like_dom_sf"/>
</dbReference>
<dbReference type="Gene3D" id="2.60.120.200">
    <property type="match status" value="1"/>
</dbReference>